<dbReference type="EMBL" id="KV428077">
    <property type="protein sequence ID" value="KZT37739.1"/>
    <property type="molecule type" value="Genomic_DNA"/>
</dbReference>
<evidence type="ECO:0000256" key="1">
    <source>
        <dbReference type="PROSITE-ProRule" id="PRU00453"/>
    </source>
</evidence>
<dbReference type="GO" id="GO:0008270">
    <property type="term" value="F:zinc ion binding"/>
    <property type="evidence" value="ECO:0007669"/>
    <property type="project" value="UniProtKB-UniRule"/>
</dbReference>
<dbReference type="PROSITE" id="PS51083">
    <property type="entry name" value="ZF_HIT"/>
    <property type="match status" value="1"/>
</dbReference>
<keyword evidence="1" id="KW-0479">Metal-binding</keyword>
<proteinExistence type="predicted"/>
<dbReference type="AlphaFoldDB" id="A0A166CRM2"/>
<dbReference type="CDD" id="cd23024">
    <property type="entry name" value="zf-HIT_ZNHIT2-3"/>
    <property type="match status" value="1"/>
</dbReference>
<evidence type="ECO:0000313" key="4">
    <source>
        <dbReference type="Proteomes" id="UP000076798"/>
    </source>
</evidence>
<dbReference type="PANTHER" id="PTHR15555">
    <property type="entry name" value="ZINC FINGER HIT DOMAIN CONTAINING PROTEIN 2 PROTEIN FON -RELATED"/>
    <property type="match status" value="1"/>
</dbReference>
<sequence>MPEIVVVERETEEKAKTCVFCRRQVSRYLCPTCNAPYCSLTCFRHQSHSQCSEAFYKREIETDIQSGTSASKSAQERTQMLGILKRFEEESAEEEWDENSLAMRLGDLDLDSLSAEALWEKLNEEEKARFLRTVNDPDGEAARQILNSEVLLSENVLPWWEGQSGIAEGEQPPSSRPQRYGSMPTLIEVPGELSSRAAAGPSLIFNIATLCLAYAYVTRTMARSPLSSLEIQDAEYEIASELMQRSVPFVFDMTSKERFSSFGEGMTYLWSRIGSVPKTTFPKILQDVEQLFRVAPVEDLSAASSDRCVLALSDVILFLERRKKGKSKEAARKVRYYLAQIQGLHGRAKELYAVCAQAALARHASERSASEPDL</sequence>
<dbReference type="InterPro" id="IPR039646">
    <property type="entry name" value="ZNHIT2"/>
</dbReference>
<dbReference type="Proteomes" id="UP000076798">
    <property type="component" value="Unassembled WGS sequence"/>
</dbReference>
<name>A0A166CRM2_9AGAM</name>
<evidence type="ECO:0000259" key="2">
    <source>
        <dbReference type="PROSITE" id="PS51083"/>
    </source>
</evidence>
<dbReference type="InterPro" id="IPR007529">
    <property type="entry name" value="Znf_HIT"/>
</dbReference>
<keyword evidence="1" id="KW-0863">Zinc-finger</keyword>
<dbReference type="SUPFAM" id="SSF144232">
    <property type="entry name" value="HIT/MYND zinc finger-like"/>
    <property type="match status" value="1"/>
</dbReference>
<organism evidence="3 4">
    <name type="scientific">Sistotremastrum suecicum HHB10207 ss-3</name>
    <dbReference type="NCBI Taxonomy" id="1314776"/>
    <lineage>
        <taxon>Eukaryota</taxon>
        <taxon>Fungi</taxon>
        <taxon>Dikarya</taxon>
        <taxon>Basidiomycota</taxon>
        <taxon>Agaricomycotina</taxon>
        <taxon>Agaricomycetes</taxon>
        <taxon>Sistotremastrales</taxon>
        <taxon>Sistotremastraceae</taxon>
        <taxon>Sistotremastrum</taxon>
    </lineage>
</organism>
<dbReference type="OrthoDB" id="18412at2759"/>
<dbReference type="Pfam" id="PF04438">
    <property type="entry name" value="zf-HIT"/>
    <property type="match status" value="1"/>
</dbReference>
<dbReference type="STRING" id="1314776.A0A166CRM2"/>
<accession>A0A166CRM2</accession>
<evidence type="ECO:0000313" key="3">
    <source>
        <dbReference type="EMBL" id="KZT37739.1"/>
    </source>
</evidence>
<protein>
    <recommendedName>
        <fullName evidence="2">HIT-type domain-containing protein</fullName>
    </recommendedName>
</protein>
<keyword evidence="4" id="KW-1185">Reference proteome</keyword>
<reference evidence="3 4" key="1">
    <citation type="journal article" date="2016" name="Mol. Biol. Evol.">
        <title>Comparative Genomics of Early-Diverging Mushroom-Forming Fungi Provides Insights into the Origins of Lignocellulose Decay Capabilities.</title>
        <authorList>
            <person name="Nagy L.G."/>
            <person name="Riley R."/>
            <person name="Tritt A."/>
            <person name="Adam C."/>
            <person name="Daum C."/>
            <person name="Floudas D."/>
            <person name="Sun H."/>
            <person name="Yadav J.S."/>
            <person name="Pangilinan J."/>
            <person name="Larsson K.H."/>
            <person name="Matsuura K."/>
            <person name="Barry K."/>
            <person name="Labutti K."/>
            <person name="Kuo R."/>
            <person name="Ohm R.A."/>
            <person name="Bhattacharya S.S."/>
            <person name="Shirouzu T."/>
            <person name="Yoshinaga Y."/>
            <person name="Martin F.M."/>
            <person name="Grigoriev I.V."/>
            <person name="Hibbett D.S."/>
        </authorList>
    </citation>
    <scope>NUCLEOTIDE SEQUENCE [LARGE SCALE GENOMIC DNA]</scope>
    <source>
        <strain evidence="3 4">HHB10207 ss-3</strain>
    </source>
</reference>
<keyword evidence="1" id="KW-0862">Zinc</keyword>
<dbReference type="Gene3D" id="3.30.60.190">
    <property type="match status" value="1"/>
</dbReference>
<dbReference type="PANTHER" id="PTHR15555:SF0">
    <property type="entry name" value="ZINC FINGER HIT DOMAIN-CONTAINING PROTEIN 2"/>
    <property type="match status" value="1"/>
</dbReference>
<gene>
    <name evidence="3" type="ORF">SISSUDRAFT_823064</name>
</gene>
<feature type="domain" description="HIT-type" evidence="2">
    <location>
        <begin position="18"/>
        <end position="51"/>
    </location>
</feature>